<dbReference type="Pfam" id="PF13087">
    <property type="entry name" value="AAA_12"/>
    <property type="match status" value="1"/>
</dbReference>
<evidence type="ECO:0000256" key="3">
    <source>
        <dbReference type="ARBA" id="ARBA00022806"/>
    </source>
</evidence>
<keyword evidence="7" id="KW-1185">Reference proteome</keyword>
<reference evidence="6 7" key="1">
    <citation type="submission" date="2024-07" db="EMBL/GenBank/DDBJ databases">
        <title>Section-level genome sequencing and comparative genomics of Aspergillus sections Usti and Cavernicolus.</title>
        <authorList>
            <consortium name="Lawrence Berkeley National Laboratory"/>
            <person name="Nybo J.L."/>
            <person name="Vesth T.C."/>
            <person name="Theobald S."/>
            <person name="Frisvad J.C."/>
            <person name="Larsen T.O."/>
            <person name="Kjaerboelling I."/>
            <person name="Rothschild-Mancinelli K."/>
            <person name="Lyhne E.K."/>
            <person name="Kogle M.E."/>
            <person name="Barry K."/>
            <person name="Clum A."/>
            <person name="Na H."/>
            <person name="Ledsgaard L."/>
            <person name="Lin J."/>
            <person name="Lipzen A."/>
            <person name="Kuo A."/>
            <person name="Riley R."/>
            <person name="Mondo S."/>
            <person name="Labutti K."/>
            <person name="Haridas S."/>
            <person name="Pangalinan J."/>
            <person name="Salamov A.A."/>
            <person name="Simmons B.A."/>
            <person name="Magnuson J.K."/>
            <person name="Chen J."/>
            <person name="Drula E."/>
            <person name="Henrissat B."/>
            <person name="Wiebenga A."/>
            <person name="Lubbers R.J."/>
            <person name="Gomes A.C."/>
            <person name="Makela M.R."/>
            <person name="Stajich J."/>
            <person name="Grigoriev I.V."/>
            <person name="Mortensen U.H."/>
            <person name="De Vries R.P."/>
            <person name="Baker S.E."/>
            <person name="Andersen M.R."/>
        </authorList>
    </citation>
    <scope>NUCLEOTIDE SEQUENCE [LARGE SCALE GENOMIC DNA]</scope>
    <source>
        <strain evidence="6 7">CBS 123904</strain>
    </source>
</reference>
<dbReference type="EMBL" id="JBFXLU010000076">
    <property type="protein sequence ID" value="KAL2844971.1"/>
    <property type="molecule type" value="Genomic_DNA"/>
</dbReference>
<dbReference type="Proteomes" id="UP001610446">
    <property type="component" value="Unassembled WGS sequence"/>
</dbReference>
<feature type="domain" description="DNA2/NAM7 helicase-like C-terminal" evidence="5">
    <location>
        <begin position="26"/>
        <end position="225"/>
    </location>
</feature>
<evidence type="ECO:0000256" key="4">
    <source>
        <dbReference type="ARBA" id="ARBA00022840"/>
    </source>
</evidence>
<evidence type="ECO:0000256" key="1">
    <source>
        <dbReference type="ARBA" id="ARBA00022741"/>
    </source>
</evidence>
<keyword evidence="4" id="KW-0067">ATP-binding</keyword>
<dbReference type="InterPro" id="IPR041679">
    <property type="entry name" value="DNA2/NAM7-like_C"/>
</dbReference>
<dbReference type="PANTHER" id="PTHR43788">
    <property type="entry name" value="DNA2/NAM7 HELICASE FAMILY MEMBER"/>
    <property type="match status" value="1"/>
</dbReference>
<keyword evidence="1" id="KW-0547">Nucleotide-binding</keyword>
<gene>
    <name evidence="6" type="ORF">BJY01DRAFT_214535</name>
</gene>
<evidence type="ECO:0000313" key="7">
    <source>
        <dbReference type="Proteomes" id="UP001610446"/>
    </source>
</evidence>
<dbReference type="Gene3D" id="3.40.50.300">
    <property type="entry name" value="P-loop containing nucleotide triphosphate hydrolases"/>
    <property type="match status" value="1"/>
</dbReference>
<proteinExistence type="predicted"/>
<keyword evidence="2" id="KW-0378">Hydrolase</keyword>
<organism evidence="6 7">
    <name type="scientific">Aspergillus pseudoustus</name>
    <dbReference type="NCBI Taxonomy" id="1810923"/>
    <lineage>
        <taxon>Eukaryota</taxon>
        <taxon>Fungi</taxon>
        <taxon>Dikarya</taxon>
        <taxon>Ascomycota</taxon>
        <taxon>Pezizomycotina</taxon>
        <taxon>Eurotiomycetes</taxon>
        <taxon>Eurotiomycetidae</taxon>
        <taxon>Eurotiales</taxon>
        <taxon>Aspergillaceae</taxon>
        <taxon>Aspergillus</taxon>
        <taxon>Aspergillus subgen. Nidulantes</taxon>
    </lineage>
</organism>
<comment type="caution">
    <text evidence="6">The sequence shown here is derived from an EMBL/GenBank/DDBJ whole genome shotgun (WGS) entry which is preliminary data.</text>
</comment>
<keyword evidence="3" id="KW-0347">Helicase</keyword>
<dbReference type="SUPFAM" id="SSF52540">
    <property type="entry name" value="P-loop containing nucleoside triphosphate hydrolases"/>
    <property type="match status" value="1"/>
</dbReference>
<dbReference type="PANTHER" id="PTHR43788:SF8">
    <property type="entry name" value="DNA-BINDING PROTEIN SMUBP-2"/>
    <property type="match status" value="1"/>
</dbReference>
<evidence type="ECO:0000259" key="5">
    <source>
        <dbReference type="Pfam" id="PF13087"/>
    </source>
</evidence>
<sequence>MTGDPAQFPVLLTSGNRNECFRSESMSLFERLKHNNVPTARLSKHYRMAPDIGRFTYSLFYLGGLQSPPDLGPRSTANLVRAVIGDSTANPSCLGNIYIYFFAHVESSIWRNKATGPITNPSCVNYIAHLVNLLVRKGVPEEQIIVFSDHVEKRRILRRSLAILHGYGGIEVKSINSAERMQKDVVILSTCRPGGRIDLGLTDHPKRQCLAMSHANDALIIVGDKNIGKFVPGYHSRL</sequence>
<protein>
    <submittedName>
        <fullName evidence="6">AAA domain-containing protein</fullName>
    </submittedName>
</protein>
<name>A0ABR4JY31_9EURO</name>
<evidence type="ECO:0000313" key="6">
    <source>
        <dbReference type="EMBL" id="KAL2844971.1"/>
    </source>
</evidence>
<dbReference type="InterPro" id="IPR050534">
    <property type="entry name" value="Coronavir_polyprotein_1ab"/>
</dbReference>
<evidence type="ECO:0000256" key="2">
    <source>
        <dbReference type="ARBA" id="ARBA00022801"/>
    </source>
</evidence>
<dbReference type="InterPro" id="IPR027417">
    <property type="entry name" value="P-loop_NTPase"/>
</dbReference>
<accession>A0ABR4JY31</accession>